<name>A0A369JWH4_HYPMA</name>
<dbReference type="Proteomes" id="UP000076154">
    <property type="component" value="Unassembled WGS sequence"/>
</dbReference>
<keyword evidence="1" id="KW-0812">Transmembrane</keyword>
<dbReference type="OrthoDB" id="10249988at2759"/>
<protein>
    <submittedName>
        <fullName evidence="2">Uncharacterized protein</fullName>
    </submittedName>
</protein>
<dbReference type="AlphaFoldDB" id="A0A369JWH4"/>
<accession>A0A369JWH4</accession>
<organism evidence="2 3">
    <name type="scientific">Hypsizygus marmoreus</name>
    <name type="common">White beech mushroom</name>
    <name type="synonym">Agaricus marmoreus</name>
    <dbReference type="NCBI Taxonomy" id="39966"/>
    <lineage>
        <taxon>Eukaryota</taxon>
        <taxon>Fungi</taxon>
        <taxon>Dikarya</taxon>
        <taxon>Basidiomycota</taxon>
        <taxon>Agaricomycotina</taxon>
        <taxon>Agaricomycetes</taxon>
        <taxon>Agaricomycetidae</taxon>
        <taxon>Agaricales</taxon>
        <taxon>Tricholomatineae</taxon>
        <taxon>Lyophyllaceae</taxon>
        <taxon>Hypsizygus</taxon>
    </lineage>
</organism>
<dbReference type="EMBL" id="LUEZ02000041">
    <property type="protein sequence ID" value="RDB24725.1"/>
    <property type="molecule type" value="Genomic_DNA"/>
</dbReference>
<keyword evidence="3" id="KW-1185">Reference proteome</keyword>
<reference evidence="2" key="1">
    <citation type="submission" date="2018-04" db="EMBL/GenBank/DDBJ databases">
        <title>Whole genome sequencing of Hypsizygus marmoreus.</title>
        <authorList>
            <person name="Choi I.-G."/>
            <person name="Min B."/>
            <person name="Kim J.-G."/>
            <person name="Kim S."/>
            <person name="Oh Y.-L."/>
            <person name="Kong W.-S."/>
            <person name="Park H."/>
            <person name="Jeong J."/>
            <person name="Song E.-S."/>
        </authorList>
    </citation>
    <scope>NUCLEOTIDE SEQUENCE [LARGE SCALE GENOMIC DNA]</scope>
    <source>
        <strain evidence="2">51987-8</strain>
    </source>
</reference>
<dbReference type="InParanoid" id="A0A369JWH4"/>
<sequence length="67" mass="7487">MRASIDIYEHPQLSSSDVWPKDSSATRTCLYSVLGVFSLAAVSTFAAWRYASLGQSIHDSSLLRHWL</sequence>
<evidence type="ECO:0000313" key="2">
    <source>
        <dbReference type="EMBL" id="RDB24725.1"/>
    </source>
</evidence>
<keyword evidence="1" id="KW-1133">Transmembrane helix</keyword>
<comment type="caution">
    <text evidence="2">The sequence shown here is derived from an EMBL/GenBank/DDBJ whole genome shotgun (WGS) entry which is preliminary data.</text>
</comment>
<gene>
    <name evidence="2" type="ORF">Hypma_007382</name>
</gene>
<proteinExistence type="predicted"/>
<feature type="transmembrane region" description="Helical" evidence="1">
    <location>
        <begin position="29"/>
        <end position="51"/>
    </location>
</feature>
<evidence type="ECO:0000256" key="1">
    <source>
        <dbReference type="SAM" id="Phobius"/>
    </source>
</evidence>
<evidence type="ECO:0000313" key="3">
    <source>
        <dbReference type="Proteomes" id="UP000076154"/>
    </source>
</evidence>
<keyword evidence="1" id="KW-0472">Membrane</keyword>